<dbReference type="PANTHER" id="PTHR48105">
    <property type="entry name" value="THIOREDOXIN REDUCTASE 1-RELATED-RELATED"/>
    <property type="match status" value="1"/>
</dbReference>
<evidence type="ECO:0000256" key="4">
    <source>
        <dbReference type="ARBA" id="ARBA00023002"/>
    </source>
</evidence>
<dbReference type="PRINTS" id="PR00469">
    <property type="entry name" value="PNDRDTASEII"/>
</dbReference>
<reference evidence="10" key="2">
    <citation type="submission" date="2021-04" db="EMBL/GenBank/DDBJ databases">
        <authorList>
            <person name="Gilroy R."/>
        </authorList>
    </citation>
    <scope>NUCLEOTIDE SEQUENCE</scope>
    <source>
        <strain evidence="10">CHK179-7159</strain>
    </source>
</reference>
<gene>
    <name evidence="10" type="primary">trxB</name>
    <name evidence="10" type="ORF">H9717_16340</name>
</gene>
<dbReference type="InterPro" id="IPR005982">
    <property type="entry name" value="Thioredox_Rdtase"/>
</dbReference>
<dbReference type="SUPFAM" id="SSF51905">
    <property type="entry name" value="FAD/NAD(P)-binding domain"/>
    <property type="match status" value="1"/>
</dbReference>
<keyword evidence="5" id="KW-1015">Disulfide bond</keyword>
<evidence type="ECO:0000256" key="3">
    <source>
        <dbReference type="ARBA" id="ARBA00022827"/>
    </source>
</evidence>
<reference evidence="10" key="1">
    <citation type="journal article" date="2021" name="PeerJ">
        <title>Extensive microbial diversity within the chicken gut microbiome revealed by metagenomics and culture.</title>
        <authorList>
            <person name="Gilroy R."/>
            <person name="Ravi A."/>
            <person name="Getino M."/>
            <person name="Pursley I."/>
            <person name="Horton D.L."/>
            <person name="Alikhan N.F."/>
            <person name="Baker D."/>
            <person name="Gharbi K."/>
            <person name="Hall N."/>
            <person name="Watson M."/>
            <person name="Adriaenssens E.M."/>
            <person name="Foster-Nyarko E."/>
            <person name="Jarju S."/>
            <person name="Secka A."/>
            <person name="Antonio M."/>
            <person name="Oren A."/>
            <person name="Chaudhuri R.R."/>
            <person name="La Ragione R."/>
            <person name="Hildebrand F."/>
            <person name="Pallen M.J."/>
        </authorList>
    </citation>
    <scope>NUCLEOTIDE SEQUENCE</scope>
    <source>
        <strain evidence="10">CHK179-7159</strain>
    </source>
</reference>
<dbReference type="InterPro" id="IPR023753">
    <property type="entry name" value="FAD/NAD-binding_dom"/>
</dbReference>
<dbReference type="PROSITE" id="PS00573">
    <property type="entry name" value="PYRIDINE_REDOX_2"/>
    <property type="match status" value="1"/>
</dbReference>
<evidence type="ECO:0000256" key="6">
    <source>
        <dbReference type="ARBA" id="ARBA00023284"/>
    </source>
</evidence>
<dbReference type="InterPro" id="IPR008255">
    <property type="entry name" value="Pyr_nucl-diS_OxRdtase_2_AS"/>
</dbReference>
<dbReference type="GO" id="GO:0005737">
    <property type="term" value="C:cytoplasm"/>
    <property type="evidence" value="ECO:0007669"/>
    <property type="project" value="InterPro"/>
</dbReference>
<organism evidence="10 11">
    <name type="scientific">Candidatus Eisenbergiella merdipullorum</name>
    <dbReference type="NCBI Taxonomy" id="2838553"/>
    <lineage>
        <taxon>Bacteria</taxon>
        <taxon>Bacillati</taxon>
        <taxon>Bacillota</taxon>
        <taxon>Clostridia</taxon>
        <taxon>Lachnospirales</taxon>
        <taxon>Lachnospiraceae</taxon>
        <taxon>Eisenbergiella</taxon>
    </lineage>
</organism>
<feature type="domain" description="FAD/NAD(P)-binding" evidence="9">
    <location>
        <begin position="2"/>
        <end position="289"/>
    </location>
</feature>
<dbReference type="Gene3D" id="3.50.50.60">
    <property type="entry name" value="FAD/NAD(P)-binding domain"/>
    <property type="match status" value="2"/>
</dbReference>
<sequence length="311" mass="33101">MYDLIIIGSGPAGLSAAVYGRRAGFSTLVIEKNPMSGGQVLNTYEVDNYLGLPGINGFDMGMKFREHAEKMQAEFQEADVTGIRDEGDHKTVMTNEGDYEGRAVIIAAGAVHSHLGVPGEEELSGMGVSYCATCDGAFFRGKTVAVVGGGDVAVEDAIFLARGCEKVYLIHRRDSLRAARSLQQTMLALPNVEVIWDTVVESINGDGMVQDITLRSKKTGETKTLPVQGVFIAVGIRPNSECFVGNIAADEKGYLIAGEDCATSMPGVFAAGDIRTKKLRQIVTAVADGANAVEGVQEYLIRQEQDAAGNT</sequence>
<dbReference type="PRINTS" id="PR00368">
    <property type="entry name" value="FADPNR"/>
</dbReference>
<dbReference type="InterPro" id="IPR036188">
    <property type="entry name" value="FAD/NAD-bd_sf"/>
</dbReference>
<keyword evidence="8" id="KW-0521">NADP</keyword>
<proteinExistence type="inferred from homology"/>
<accession>A0A9D2I7D1</accession>
<dbReference type="EC" id="1.8.1.9" evidence="7"/>
<keyword evidence="2 7" id="KW-0285">Flavoprotein</keyword>
<evidence type="ECO:0000313" key="11">
    <source>
        <dbReference type="Proteomes" id="UP000886858"/>
    </source>
</evidence>
<evidence type="ECO:0000256" key="7">
    <source>
        <dbReference type="RuleBase" id="RU003880"/>
    </source>
</evidence>
<keyword evidence="6 7" id="KW-0676">Redox-active center</keyword>
<keyword evidence="4 7" id="KW-0560">Oxidoreductase</keyword>
<comment type="caution">
    <text evidence="10">The sequence shown here is derived from an EMBL/GenBank/DDBJ whole genome shotgun (WGS) entry which is preliminary data.</text>
</comment>
<dbReference type="InterPro" id="IPR050097">
    <property type="entry name" value="Ferredoxin-NADP_redctase_2"/>
</dbReference>
<evidence type="ECO:0000256" key="2">
    <source>
        <dbReference type="ARBA" id="ARBA00022630"/>
    </source>
</evidence>
<comment type="cofactor">
    <cofactor evidence="8">
        <name>FAD</name>
        <dbReference type="ChEBI" id="CHEBI:57692"/>
    </cofactor>
    <text evidence="8">Binds 1 FAD per subunit.</text>
</comment>
<dbReference type="GO" id="GO:0004791">
    <property type="term" value="F:thioredoxin-disulfide reductase (NADPH) activity"/>
    <property type="evidence" value="ECO:0007669"/>
    <property type="project" value="UniProtKB-UniRule"/>
</dbReference>
<dbReference type="Proteomes" id="UP000886858">
    <property type="component" value="Unassembled WGS sequence"/>
</dbReference>
<keyword evidence="3 7" id="KW-0274">FAD</keyword>
<evidence type="ECO:0000256" key="1">
    <source>
        <dbReference type="ARBA" id="ARBA00009333"/>
    </source>
</evidence>
<comment type="similarity">
    <text evidence="1 7">Belongs to the class-II pyridine nucleotide-disulfide oxidoreductase family.</text>
</comment>
<evidence type="ECO:0000256" key="5">
    <source>
        <dbReference type="ARBA" id="ARBA00023157"/>
    </source>
</evidence>
<name>A0A9D2I7D1_9FIRM</name>
<evidence type="ECO:0000313" key="10">
    <source>
        <dbReference type="EMBL" id="HJA94656.1"/>
    </source>
</evidence>
<dbReference type="NCBIfam" id="TIGR01292">
    <property type="entry name" value="TRX_reduct"/>
    <property type="match status" value="1"/>
</dbReference>
<evidence type="ECO:0000256" key="8">
    <source>
        <dbReference type="RuleBase" id="RU003881"/>
    </source>
</evidence>
<comment type="catalytic activity">
    <reaction evidence="7">
        <text>[thioredoxin]-dithiol + NADP(+) = [thioredoxin]-disulfide + NADPH + H(+)</text>
        <dbReference type="Rhea" id="RHEA:20345"/>
        <dbReference type="Rhea" id="RHEA-COMP:10698"/>
        <dbReference type="Rhea" id="RHEA-COMP:10700"/>
        <dbReference type="ChEBI" id="CHEBI:15378"/>
        <dbReference type="ChEBI" id="CHEBI:29950"/>
        <dbReference type="ChEBI" id="CHEBI:50058"/>
        <dbReference type="ChEBI" id="CHEBI:57783"/>
        <dbReference type="ChEBI" id="CHEBI:58349"/>
        <dbReference type="EC" id="1.8.1.9"/>
    </reaction>
</comment>
<dbReference type="GO" id="GO:0019430">
    <property type="term" value="P:removal of superoxide radicals"/>
    <property type="evidence" value="ECO:0007669"/>
    <property type="project" value="UniProtKB-UniRule"/>
</dbReference>
<evidence type="ECO:0000259" key="9">
    <source>
        <dbReference type="Pfam" id="PF07992"/>
    </source>
</evidence>
<comment type="subunit">
    <text evidence="7">Homodimer.</text>
</comment>
<dbReference type="EMBL" id="DWYY01000193">
    <property type="protein sequence ID" value="HJA94656.1"/>
    <property type="molecule type" value="Genomic_DNA"/>
</dbReference>
<dbReference type="Pfam" id="PF07992">
    <property type="entry name" value="Pyr_redox_2"/>
    <property type="match status" value="1"/>
</dbReference>
<dbReference type="AlphaFoldDB" id="A0A9D2I7D1"/>
<protein>
    <recommendedName>
        <fullName evidence="7">Thioredoxin reductase</fullName>
        <ecNumber evidence="7">1.8.1.9</ecNumber>
    </recommendedName>
</protein>